<evidence type="ECO:0000256" key="1">
    <source>
        <dbReference type="PROSITE-ProRule" id="PRU00175"/>
    </source>
</evidence>
<dbReference type="Proteomes" id="UP000018888">
    <property type="component" value="Unassembled WGS sequence"/>
</dbReference>
<gene>
    <name evidence="4" type="ORF">GLOIN_2v1771599</name>
</gene>
<sequence>MSENRKRPAFCGDAMSNGENVTGLSFPKAKTPGQNNHEDGEELEISPNQNKCDRHHIATSVMLNLSSKESELTESELTELELTQYLEEDILREEPDFSSIKSNNTILDYGPCGECDIPILTEDPPRLLVLNVCDDMIHRTCAKAMYKDGTLLCSCDMADNSDPLLPFQYSIVDYGGREKSSISGSERLSFVNLKNLGYNILKSLEDKTVRDITFPKLDLCSECGNDILMSPLKAIKGIATQQVKSILRCAKCSEDFSSCLPPLGFLWFSSQPQVPLKSLVYLTCKHIVHYDCINDPRKLCPICPSTNATETDDMETDDDDMVTNNLETQSLSTTQKKRTRKPAFTEKSSNKKSKKSKKTVDWDNSPTLQRLIKELSTDNPGNEEEILQTEPTSELNSNSNIFLNLYNKIVDGEDLLKKTTQDILCYYFDFREALKKRYNHYRSLNHGE</sequence>
<dbReference type="InterPro" id="IPR013083">
    <property type="entry name" value="Znf_RING/FYVE/PHD"/>
</dbReference>
<evidence type="ECO:0000313" key="4">
    <source>
        <dbReference type="EMBL" id="POG74173.1"/>
    </source>
</evidence>
<dbReference type="AlphaFoldDB" id="A0A2P4Q946"/>
<feature type="domain" description="RING-type" evidence="3">
    <location>
        <begin position="249"/>
        <end position="303"/>
    </location>
</feature>
<keyword evidence="1" id="KW-0863">Zinc-finger</keyword>
<dbReference type="InterPro" id="IPR001841">
    <property type="entry name" value="Znf_RING"/>
</dbReference>
<reference evidence="4 5" key="1">
    <citation type="journal article" date="2013" name="Proc. Natl. Acad. Sci. U.S.A.">
        <title>Genome of an arbuscular mycorrhizal fungus provides insight into the oldest plant symbiosis.</title>
        <authorList>
            <person name="Tisserant E."/>
            <person name="Malbreil M."/>
            <person name="Kuo A."/>
            <person name="Kohler A."/>
            <person name="Symeonidi A."/>
            <person name="Balestrini R."/>
            <person name="Charron P."/>
            <person name="Duensing N."/>
            <person name="Frei Dit Frey N."/>
            <person name="Gianinazzi-Pearson V."/>
            <person name="Gilbert L.B."/>
            <person name="Handa Y."/>
            <person name="Herr J.R."/>
            <person name="Hijri M."/>
            <person name="Koul R."/>
            <person name="Kawaguchi M."/>
            <person name="Krajinski F."/>
            <person name="Lammers P.J."/>
            <person name="Masclaux F.G."/>
            <person name="Murat C."/>
            <person name="Morin E."/>
            <person name="Ndikumana S."/>
            <person name="Pagni M."/>
            <person name="Petitpierre D."/>
            <person name="Requena N."/>
            <person name="Rosikiewicz P."/>
            <person name="Riley R."/>
            <person name="Saito K."/>
            <person name="San Clemente H."/>
            <person name="Shapiro H."/>
            <person name="van Tuinen D."/>
            <person name="Becard G."/>
            <person name="Bonfante P."/>
            <person name="Paszkowski U."/>
            <person name="Shachar-Hill Y.Y."/>
            <person name="Tuskan G.A."/>
            <person name="Young P.W."/>
            <person name="Sanders I.R."/>
            <person name="Henrissat B."/>
            <person name="Rensing S.A."/>
            <person name="Grigoriev I.V."/>
            <person name="Corradi N."/>
            <person name="Roux C."/>
            <person name="Martin F."/>
        </authorList>
    </citation>
    <scope>NUCLEOTIDE SEQUENCE [LARGE SCALE GENOMIC DNA]</scope>
    <source>
        <strain evidence="4 5">DAOM 197198</strain>
    </source>
</reference>
<name>A0A2P4Q946_RHIID</name>
<dbReference type="Gene3D" id="3.30.40.10">
    <property type="entry name" value="Zinc/RING finger domain, C3HC4 (zinc finger)"/>
    <property type="match status" value="1"/>
</dbReference>
<reference evidence="4 5" key="2">
    <citation type="journal article" date="2018" name="New Phytol.">
        <title>High intraspecific genome diversity in the model arbuscular mycorrhizal symbiont Rhizophagus irregularis.</title>
        <authorList>
            <person name="Chen E.C.H."/>
            <person name="Morin E."/>
            <person name="Beaudet D."/>
            <person name="Noel J."/>
            <person name="Yildirir G."/>
            <person name="Ndikumana S."/>
            <person name="Charron P."/>
            <person name="St-Onge C."/>
            <person name="Giorgi J."/>
            <person name="Kruger M."/>
            <person name="Marton T."/>
            <person name="Ropars J."/>
            <person name="Grigoriev I.V."/>
            <person name="Hainaut M."/>
            <person name="Henrissat B."/>
            <person name="Roux C."/>
            <person name="Martin F."/>
            <person name="Corradi N."/>
        </authorList>
    </citation>
    <scope>NUCLEOTIDE SEQUENCE [LARGE SCALE GENOMIC DNA]</scope>
    <source>
        <strain evidence="4 5">DAOM 197198</strain>
    </source>
</reference>
<evidence type="ECO:0000313" key="5">
    <source>
        <dbReference type="Proteomes" id="UP000018888"/>
    </source>
</evidence>
<keyword evidence="5" id="KW-1185">Reference proteome</keyword>
<dbReference type="GO" id="GO:0008270">
    <property type="term" value="F:zinc ion binding"/>
    <property type="evidence" value="ECO:0007669"/>
    <property type="project" value="UniProtKB-KW"/>
</dbReference>
<protein>
    <recommendedName>
        <fullName evidence="3">RING-type domain-containing protein</fullName>
    </recommendedName>
</protein>
<keyword evidence="1" id="KW-0479">Metal-binding</keyword>
<feature type="region of interest" description="Disordered" evidence="2">
    <location>
        <begin position="1"/>
        <end position="44"/>
    </location>
</feature>
<evidence type="ECO:0000259" key="3">
    <source>
        <dbReference type="PROSITE" id="PS50089"/>
    </source>
</evidence>
<dbReference type="PROSITE" id="PS50089">
    <property type="entry name" value="ZF_RING_2"/>
    <property type="match status" value="1"/>
</dbReference>
<keyword evidence="1" id="KW-0862">Zinc</keyword>
<dbReference type="VEuPathDB" id="FungiDB:RhiirFUN_006569"/>
<feature type="region of interest" description="Disordered" evidence="2">
    <location>
        <begin position="326"/>
        <end position="361"/>
    </location>
</feature>
<dbReference type="VEuPathDB" id="FungiDB:RhiirFUN_006567"/>
<proteinExistence type="predicted"/>
<accession>A0A2P4Q946</accession>
<comment type="caution">
    <text evidence="4">The sequence shown here is derived from an EMBL/GenBank/DDBJ whole genome shotgun (WGS) entry which is preliminary data.</text>
</comment>
<evidence type="ECO:0000256" key="2">
    <source>
        <dbReference type="SAM" id="MobiDB-lite"/>
    </source>
</evidence>
<dbReference type="EMBL" id="AUPC02000074">
    <property type="protein sequence ID" value="POG74173.1"/>
    <property type="molecule type" value="Genomic_DNA"/>
</dbReference>
<organism evidence="4 5">
    <name type="scientific">Rhizophagus irregularis (strain DAOM 181602 / DAOM 197198 / MUCL 43194)</name>
    <name type="common">Arbuscular mycorrhizal fungus</name>
    <name type="synonym">Glomus intraradices</name>
    <dbReference type="NCBI Taxonomy" id="747089"/>
    <lineage>
        <taxon>Eukaryota</taxon>
        <taxon>Fungi</taxon>
        <taxon>Fungi incertae sedis</taxon>
        <taxon>Mucoromycota</taxon>
        <taxon>Glomeromycotina</taxon>
        <taxon>Glomeromycetes</taxon>
        <taxon>Glomerales</taxon>
        <taxon>Glomeraceae</taxon>
        <taxon>Rhizophagus</taxon>
    </lineage>
</organism>